<dbReference type="PANTHER" id="PTHR43027:SF1">
    <property type="entry name" value="DOXORUBICIN RESISTANCE ABC TRANSPORTER PERMEASE PROTEIN DRRC-RELATED"/>
    <property type="match status" value="1"/>
</dbReference>
<feature type="transmembrane region" description="Helical" evidence="5">
    <location>
        <begin position="347"/>
        <end position="365"/>
    </location>
</feature>
<dbReference type="PANTHER" id="PTHR43027">
    <property type="entry name" value="DOXORUBICIN RESISTANCE ABC TRANSPORTER PERMEASE PROTEIN DRRC-RELATED"/>
    <property type="match status" value="1"/>
</dbReference>
<proteinExistence type="predicted"/>
<dbReference type="InterPro" id="IPR052902">
    <property type="entry name" value="ABC-2_transporter"/>
</dbReference>
<evidence type="ECO:0000256" key="3">
    <source>
        <dbReference type="ARBA" id="ARBA00022989"/>
    </source>
</evidence>
<gene>
    <name evidence="7" type="ORF">SAMN05660909_00913</name>
</gene>
<feature type="domain" description="ABC transmembrane type-2" evidence="6">
    <location>
        <begin position="131"/>
        <end position="368"/>
    </location>
</feature>
<keyword evidence="2 5" id="KW-0812">Transmembrane</keyword>
<feature type="transmembrane region" description="Helical" evidence="5">
    <location>
        <begin position="30"/>
        <end position="48"/>
    </location>
</feature>
<feature type="transmembrane region" description="Helical" evidence="5">
    <location>
        <begin position="255"/>
        <end position="276"/>
    </location>
</feature>
<evidence type="ECO:0000313" key="8">
    <source>
        <dbReference type="Proteomes" id="UP000199656"/>
    </source>
</evidence>
<feature type="transmembrane region" description="Helical" evidence="5">
    <location>
        <begin position="216"/>
        <end position="243"/>
    </location>
</feature>
<evidence type="ECO:0000313" key="7">
    <source>
        <dbReference type="EMBL" id="SEA13847.1"/>
    </source>
</evidence>
<dbReference type="EMBL" id="FNRL01000003">
    <property type="protein sequence ID" value="SEA13847.1"/>
    <property type="molecule type" value="Genomic_DNA"/>
</dbReference>
<dbReference type="Pfam" id="PF12698">
    <property type="entry name" value="ABC2_membrane_3"/>
    <property type="match status" value="1"/>
</dbReference>
<dbReference type="GO" id="GO:0140359">
    <property type="term" value="F:ABC-type transporter activity"/>
    <property type="evidence" value="ECO:0007669"/>
    <property type="project" value="InterPro"/>
</dbReference>
<protein>
    <submittedName>
        <fullName evidence="7">ABC-2 type transport system permease protein</fullName>
    </submittedName>
</protein>
<name>A0A1H3YR43_9BACT</name>
<accession>A0A1H3YR43</accession>
<comment type="subcellular location">
    <subcellularLocation>
        <location evidence="1">Membrane</location>
        <topology evidence="1">Multi-pass membrane protein</topology>
    </subcellularLocation>
</comment>
<dbReference type="OrthoDB" id="9778589at2"/>
<evidence type="ECO:0000259" key="6">
    <source>
        <dbReference type="PROSITE" id="PS51012"/>
    </source>
</evidence>
<evidence type="ECO:0000256" key="5">
    <source>
        <dbReference type="SAM" id="Phobius"/>
    </source>
</evidence>
<dbReference type="InterPro" id="IPR047817">
    <property type="entry name" value="ABC2_TM_bact-type"/>
</dbReference>
<dbReference type="Proteomes" id="UP000199656">
    <property type="component" value="Unassembled WGS sequence"/>
</dbReference>
<reference evidence="8" key="1">
    <citation type="submission" date="2016-10" db="EMBL/GenBank/DDBJ databases">
        <authorList>
            <person name="Varghese N."/>
            <person name="Submissions S."/>
        </authorList>
    </citation>
    <scope>NUCLEOTIDE SEQUENCE [LARGE SCALE GENOMIC DNA]</scope>
    <source>
        <strain evidence="8">DSM 23920</strain>
    </source>
</reference>
<keyword evidence="3 5" id="KW-1133">Transmembrane helix</keyword>
<feature type="transmembrane region" description="Helical" evidence="5">
    <location>
        <begin position="288"/>
        <end position="307"/>
    </location>
</feature>
<sequence length="368" mass="40905">MNGARYSQLRAMLAITKGSLRGIMRSPSSVVFSLGFPLVFILVFGFIGNSKVSVKVGVDRQTDINSPLYQGLSKATALNLVTDESAGEMEDDLKKGRLVAILNILTRKDSANRVVYDINVRSSTASDASKKLLLQSVLKEVTEHLDDAYYPRPSVATISETVIPGRLYKTIDFILPGQLGFALMSSAVFTTAFLFFNMRQMLVLKRFFATPIRRFYIVLGEAIARMIFQLLTSVIIIALGHFAFGFTLVHGFSTFVEMLVLSVFGLLIFMGFGFIVSSVAKNVSIIPMLANIFTLPQFLLAGTLWPIDAFPAWLQPVCKLMPLTYLTEALRKVAFEGLHLWQVGWEVTILSIWGIVVYAVAVKVFKWE</sequence>
<dbReference type="AlphaFoldDB" id="A0A1H3YR43"/>
<dbReference type="RefSeq" id="WP_089759136.1">
    <property type="nucleotide sequence ID" value="NZ_BKAT01000002.1"/>
</dbReference>
<keyword evidence="8" id="KW-1185">Reference proteome</keyword>
<dbReference type="GO" id="GO:0016020">
    <property type="term" value="C:membrane"/>
    <property type="evidence" value="ECO:0007669"/>
    <property type="project" value="UniProtKB-SubCell"/>
</dbReference>
<keyword evidence="4 5" id="KW-0472">Membrane</keyword>
<organism evidence="7 8">
    <name type="scientific">Chitinophaga terrae</name>
    <name type="common">ex Kim and Jung 2007</name>
    <dbReference type="NCBI Taxonomy" id="408074"/>
    <lineage>
        <taxon>Bacteria</taxon>
        <taxon>Pseudomonadati</taxon>
        <taxon>Bacteroidota</taxon>
        <taxon>Chitinophagia</taxon>
        <taxon>Chitinophagales</taxon>
        <taxon>Chitinophagaceae</taxon>
        <taxon>Chitinophaga</taxon>
    </lineage>
</organism>
<dbReference type="PROSITE" id="PS51012">
    <property type="entry name" value="ABC_TM2"/>
    <property type="match status" value="1"/>
</dbReference>
<evidence type="ECO:0000256" key="2">
    <source>
        <dbReference type="ARBA" id="ARBA00022692"/>
    </source>
</evidence>
<dbReference type="STRING" id="408074.SAMN05660909_00913"/>
<feature type="transmembrane region" description="Helical" evidence="5">
    <location>
        <begin position="173"/>
        <end position="196"/>
    </location>
</feature>
<evidence type="ECO:0000256" key="1">
    <source>
        <dbReference type="ARBA" id="ARBA00004141"/>
    </source>
</evidence>
<evidence type="ECO:0000256" key="4">
    <source>
        <dbReference type="ARBA" id="ARBA00023136"/>
    </source>
</evidence>
<dbReference type="InterPro" id="IPR013525">
    <property type="entry name" value="ABC2_TM"/>
</dbReference>